<evidence type="ECO:0000313" key="2">
    <source>
        <dbReference type="EMBL" id="WGI36285.1"/>
    </source>
</evidence>
<evidence type="ECO:0000313" key="3">
    <source>
        <dbReference type="Proteomes" id="UP001179842"/>
    </source>
</evidence>
<gene>
    <name evidence="2" type="ORF">QEG99_02280</name>
</gene>
<dbReference type="Proteomes" id="UP001179842">
    <property type="component" value="Chromosome"/>
</dbReference>
<evidence type="ECO:0000256" key="1">
    <source>
        <dbReference type="SAM" id="Phobius"/>
    </source>
</evidence>
<keyword evidence="1" id="KW-0472">Membrane</keyword>
<keyword evidence="1" id="KW-1133">Transmembrane helix</keyword>
<organism evidence="2 3">
    <name type="scientific">Mesomycoplasma lagogenitalium</name>
    <dbReference type="NCBI Taxonomy" id="171286"/>
    <lineage>
        <taxon>Bacteria</taxon>
        <taxon>Bacillati</taxon>
        <taxon>Mycoplasmatota</taxon>
        <taxon>Mycoplasmoidales</taxon>
        <taxon>Metamycoplasmataceae</taxon>
        <taxon>Mesomycoplasma</taxon>
    </lineage>
</organism>
<keyword evidence="1" id="KW-0812">Transmembrane</keyword>
<reference evidence="2" key="1">
    <citation type="submission" date="2023-04" db="EMBL/GenBank/DDBJ databases">
        <title>Completed genome of Mycoplasma lagogenitalium type strain 12MS.</title>
        <authorList>
            <person name="Spergser J."/>
        </authorList>
    </citation>
    <scope>NUCLEOTIDE SEQUENCE</scope>
    <source>
        <strain evidence="2">12MS</strain>
    </source>
</reference>
<dbReference type="EMBL" id="CP122979">
    <property type="protein sequence ID" value="WGI36285.1"/>
    <property type="molecule type" value="Genomic_DNA"/>
</dbReference>
<name>A0ABY8LU88_9BACT</name>
<keyword evidence="3" id="KW-1185">Reference proteome</keyword>
<proteinExistence type="predicted"/>
<sequence>MAREKNKRFKKLLAIITLGVTGATIGASTIIPFILRNWKTIQYYDILDISQDNDKTTDTSVNFSFEFSDSHSFELEKKEISVSLLENPNSEEEKVVQTGFARYIAGLRKWEFQSDLVNKLKAGEKYKIQFNSKDEKKKFKVLNEEKAFVSTKANVLAFEFKTLTPSEKEVKVKFADNVKSLESKKAEIKYYYLADDGNNNLVKTGQTISEQAIIDKGESTFVLKNLQPSRNYMIESVSYIDDNKNNGILTSKSVEIPWDERINKDAFTGEQGLLTPKIPLFASNIQKINLETNSVNISVVFTKRSGESLEDLLTGKKAILEYKLKGTDEILTVESQLEGSISNFELSEKTNHKLQSGSIYEIISAKVEDADVTWREGIKEEDFLIKTKVGVSHLEIRDIHSEGATVDIEIINQDNKDDIANSKVSLDIYPTPDHSVPEVQLKLKPGTNDVYIATLKFNGLNQGFSYTINNIKIWKQNSPLKEEILSFSSDTIDESARKFQTPIGVAELFLQGKIKSDHNSASMKFVFSPANKFINGKNLILKYIKTSPELVSKTSSTNDEYIKTLVKGDETKGIFTAVAKAENNSVSFNLGGDLVINNPNDQDKTNEFKSTTPLDPGTMYVLHSIEFEDKELQQSTGVNFLITTPELVDKLFLTYARIKSISYSEIGQTSAKVKIDFFDDANFFTTDKNDCSYDQKCLEKDRYLKLFYQATNLQIPASSTELIQISDKSVEFQLNNLQKGASYKIIDIQPFRETNLFYKDDLLLRSDNGFTTLTNNFEVQSATIDNISHNSANIRLGFDLATDLVLIGKQVKVTYQEKIITPALNAPVNGNQIAVENSEKSFITTIDENGEINYKLNNLKESSNYQITNIEAISEENYDFNFSEKVKEKLSFYTKYVINQVKFTNHADTYVYPTFTINSFDKNALNDLPNTIPVTLYYTSNNGINSTFSTTITKGQEFYTTEQMIGNDKVYSFVINFKWDGLEKATTYKFENILLNNQPIKLAENIFDSSSAYFKTTSQKATIINFQQINNSHTSVLLEANFNSAVDSFMNGQEVIASIYVLENESENNADVIRKREVKSQNATVDQNGYLRFNIDNLQPGTKYFVEFSTNNLANNSTFITFDQSLSQKNNEYNAIYTKPEVSDIKFSEISHSSAKITIKFKDDKNLYDNKSVLISLTNKKTLITNEINSQSNNLSSAIANKTIEFNVNDLEKYSDYQISSIKVQLGNGIYEDVLINSSVNKEFSTPLGSVSIATKEAIQITQNSAKVSFTFSDSDYFLVNESVDLLLSSSKNDTESEITNVNSTIENKFGKLTASFNLNDLPEGTIIKASLSFNKNINNQKVIPLNNEITFTTLGVIDKIKLSNITENSATVKVEFKNDNQELENSFNNKVAIIKFASEFNGTIKTATATIVDNQATFNLTNLEKVTKYIFQDLQIQKDNTNNYQEILLSGAFNNPALVQENSTERVKEFTTFATSATVVSINSIANTKTTSSLDLAVSFNRITDAFLANKQASITYKNKKQPSQLITSDKVLINPDSNSAIFSLTNLPEGDVFEIDSVNIDNINVQMQPSVEKTFATLPVVSNVQFTVPNSDASDNQIGIKITFNDDLNSLNNKRARIYLVSKETQIQNVYTSAVDINNNSVSFSITTGLSKLNNYILDSVVIDGINVQFNSSLTNPSTRTFKTTAKKATIEDIRIINSAKDQIDMEVVFNPITDWYLLNKKIKMNFSGDSKTFITKEFTINSQGVAYFSINNSAITNGSTLEFGRTYTIDSFELNADENADNNTTILIKNNLTKQFSTASIVQSLSFENQSENALTVSVNLESQDTTLLTKKAYISYLNLETNTLSQQESANFIDGSNNVKFNLTNLIKDVPYTILGISIDRPTASYLDFNTSISESQKSFRTVPATATITSIVYRWLDDEKYRMLVTLNFDSTVDAFMNNKSLKLKYKKIEPGFTTAHTDSITVSLKNSRNIVVRASSIQFELQGYVDQNTGEAIYNSSVSNPSSSNINKILSSSFTNDLQTTEANFKGLVPGSLYEIEEVTMVDPMQEGNVNILFANSITQAEKQFTTPASVLDYYVDPGNALNDEVENGFNATIYATYSSQVDLTTLPLSDIKIGLFNLISTRYEEFNAEQVTKLQSNNQSGNVYRVKYRTLLQKQARYEIANSTIQSKNVLQSKVIRLRNQDGPEITPRFNTQGNKVTVSQIEYTQIEKNRVKVLISLVPANENIARTDGTLSVTYAPTNNLSSQKTINNLKVDANSQKIEFTIDNLNESTSYTIKALNFDGFTLSGNTPARTAGSATFNPSVKKEFYTKSVIERFEVSNVHETSATVKVFLSGDVSHLNNKSAIINISKINDASSLLSFASNATFNSTDKSIEFNLDNLEKEQEYKILNLNFDSVLYDWKANVTELENKFKTIGETSYINNLQFTVNGPSKANENNAVIVKASFLPRDIYMNNRQVELNYQLLNNRNQPTGMMLKASATVNNGSATFDLTNSIKDGEKYIVQSMVNVNPSPGQSASTITIDSNINKIFNSYSIVNEISANPDEEFAVITLTLKDYDGKRNVSKQVSVTINNIQETFTSTIEGNQSFTFVARNLAKETSYTINSVSIDGKTLNFSDTAESQKTFTTLGNSASIVKIEQKEFTITSSKVKITFANKDKYLNTKQVKLKYREVNATNNGAEKISNSASVITLENDLPVVEFTLNSPEISDSKKYEILDLVSEPDSNAIDYSISPLINSIAPDSIYFETKVKQPQVHSVEIVKTTNPEGFENSYLSTVKLSFNDPQNIVNTNLINDWTFDLFNNRNNSNSKSKVTDINFVNRRFERDEQQGKTNVFFDIKGDAKKWLAIDNYLEIKKFTYFDNLSKTNSVESVGTVKVSGDVSVQLNNSNALKLVTQEDYLIDSVNGIISTGFDFEWRIKVYDPKRILTNFGTEFGGFGNNRQIQNASNNSINFQVLAKRGLLNLKGIGGGRGKTNTTLENTDPLENWGIAYNNKVPKRGDPIYDKYDKLTKWEDGYSLPDPNEKASRMYGDNTGTRIELLAPNITQWKFTNSSDWLNVSEYLKRDIVYIKRNASDQNYADLKIHITAGKTNFLTAKILKLDLDLFIIKNQKPLFARRTNKTWETYASQSVTGEGKNFLGSDYRYITSGINKRWELGLAPVIRNDNGVVDQQAFGLLTTQYDNVTGDYTVIIKTPTSSRDDGSRWYSAPPIQLFTMFINEEGDLYIFGGKDGKGLDIFQNGFANKGNGRDVTGIGLRFNLKTNSIPDSQKPKNGEKLRFVGVFGTPYSNDITQRADFIYFFNWYDLNLAYSEITYTK</sequence>
<protein>
    <recommendedName>
        <fullName evidence="4">DUF1410 domain-containing protein</fullName>
    </recommendedName>
</protein>
<feature type="transmembrane region" description="Helical" evidence="1">
    <location>
        <begin position="12"/>
        <end position="35"/>
    </location>
</feature>
<evidence type="ECO:0008006" key="4">
    <source>
        <dbReference type="Google" id="ProtNLM"/>
    </source>
</evidence>
<accession>A0ABY8LU88</accession>
<dbReference type="RefSeq" id="WP_280101586.1">
    <property type="nucleotide sequence ID" value="NZ_CP122979.1"/>
</dbReference>